<dbReference type="InterPro" id="IPR049012">
    <property type="entry name" value="Mutator_transp_dom"/>
</dbReference>
<reference evidence="2" key="1">
    <citation type="submission" date="2015-11" db="EMBL/GenBank/DDBJ databases">
        <title>De novo transcriptome assembly of four potential Pierce s Disease insect vectors from Arizona vineyards.</title>
        <authorList>
            <person name="Tassone E.E."/>
        </authorList>
    </citation>
    <scope>NUCLEOTIDE SEQUENCE</scope>
</reference>
<evidence type="ECO:0000313" key="2">
    <source>
        <dbReference type="EMBL" id="JAT01991.1"/>
    </source>
</evidence>
<dbReference type="AlphaFoldDB" id="A0A1B6JRX1"/>
<gene>
    <name evidence="2" type="ORF">g.37293</name>
</gene>
<dbReference type="Pfam" id="PF20700">
    <property type="entry name" value="Mutator"/>
    <property type="match status" value="1"/>
</dbReference>
<proteinExistence type="predicted"/>
<feature type="domain" description="Mutator-like transposase" evidence="1">
    <location>
        <begin position="151"/>
        <end position="511"/>
    </location>
</feature>
<protein>
    <recommendedName>
        <fullName evidence="1">Mutator-like transposase domain-containing protein</fullName>
    </recommendedName>
</protein>
<sequence length="676" mass="75885">MKQSTKKQHLRTRVSKRLKASLAINKRWQNVKLIESLQADSNDSVSNTSDNPNSSAKVHVRHAIMDHFEVMPSTSTANVNEPRPLSGSQNDTRPIVLSSELNINANQCPSIGLKPILPRISDLDQRLNVVVDNEEIFTGSEYKLVDMVCVKELVRNLVCPICLHPNSLSITETERNGFACKLNVECENCPDLEIFSYTSKKIDGSKSFDVNRRIVKSFMTIGEGYGSLEKFSLVMNLDSMSSKTYSSHSAEVSKSSVFMGGDNLKKARARVRESYKDMDATITDDTVVDIGVSFDGSWHKRGHTSNYGVGVVIELQTGLVIDYCVLSKYCQVCVNTATELGAESPEFDIWYEGHKEDCYKNYSGSSPAMETKAAEILWKRSLDYKLRYRTIVSDGDAAVFSHLQNLKVYGEDVPIVKEECVNHIAKRLGTGLRNVVKTCKAQGITLGGRRFGSLKQSTIVKLTKYYQNSILRNQDSVENMRQDILATLHHCVSSDSENRHTKCPQGDNSWCFYNRALAKGETPGPHARNLGTAISQLVLKHIFPVYQRLISRELLERCQKGRTQNANESLHSCIWKKCPKTRNVSKRIVDCAVAEAVSEYNYGNTIQSTLMGAAGVSPGRLSMKIIRARDKRRVLQAKKRLSAKYIKHRRQLKVRKLKNEETLKEKEGVTYGAGLF</sequence>
<accession>A0A1B6JRX1</accession>
<dbReference type="PANTHER" id="PTHR33309:SF3">
    <property type="entry name" value="CCHC-TYPE DOMAIN-CONTAINING PROTEIN"/>
    <property type="match status" value="1"/>
</dbReference>
<dbReference type="EMBL" id="GECU01005716">
    <property type="protein sequence ID" value="JAT01991.1"/>
    <property type="molecule type" value="Transcribed_RNA"/>
</dbReference>
<organism evidence="2">
    <name type="scientific">Homalodisca liturata</name>
    <dbReference type="NCBI Taxonomy" id="320908"/>
    <lineage>
        <taxon>Eukaryota</taxon>
        <taxon>Metazoa</taxon>
        <taxon>Ecdysozoa</taxon>
        <taxon>Arthropoda</taxon>
        <taxon>Hexapoda</taxon>
        <taxon>Insecta</taxon>
        <taxon>Pterygota</taxon>
        <taxon>Neoptera</taxon>
        <taxon>Paraneoptera</taxon>
        <taxon>Hemiptera</taxon>
        <taxon>Auchenorrhyncha</taxon>
        <taxon>Membracoidea</taxon>
        <taxon>Cicadellidae</taxon>
        <taxon>Cicadellinae</taxon>
        <taxon>Proconiini</taxon>
        <taxon>Homalodisca</taxon>
    </lineage>
</organism>
<name>A0A1B6JRX1_9HEMI</name>
<evidence type="ECO:0000259" key="1">
    <source>
        <dbReference type="Pfam" id="PF20700"/>
    </source>
</evidence>
<dbReference type="PANTHER" id="PTHR33309">
    <property type="entry name" value="KERATIN, ULTRA HIGH-SULFUR MATRIX PROTEIN-LIKE"/>
    <property type="match status" value="1"/>
</dbReference>